<evidence type="ECO:0000313" key="2">
    <source>
        <dbReference type="Proteomes" id="UP000187283"/>
    </source>
</evidence>
<evidence type="ECO:0000313" key="1">
    <source>
        <dbReference type="EMBL" id="OMJ25418.1"/>
    </source>
</evidence>
<comment type="caution">
    <text evidence="1">The sequence shown here is derived from an EMBL/GenBank/DDBJ whole genome shotgun (WGS) entry which is preliminary data.</text>
</comment>
<name>A0A1R1YEQ2_9FUNG</name>
<sequence length="92" mass="11146">MEKQAEGWTSSRSYQRRQNWNMESNRFENDHKHQGSAHIIVNIRSKYFDLSISFGIFRKHYNFCVRKVVLCKKLPITFKDSLKYMELLSRNK</sequence>
<organism evidence="1 2">
    <name type="scientific">Smittium culicis</name>
    <dbReference type="NCBI Taxonomy" id="133412"/>
    <lineage>
        <taxon>Eukaryota</taxon>
        <taxon>Fungi</taxon>
        <taxon>Fungi incertae sedis</taxon>
        <taxon>Zoopagomycota</taxon>
        <taxon>Kickxellomycotina</taxon>
        <taxon>Harpellomycetes</taxon>
        <taxon>Harpellales</taxon>
        <taxon>Legeriomycetaceae</taxon>
        <taxon>Smittium</taxon>
    </lineage>
</organism>
<gene>
    <name evidence="1" type="ORF">AYI70_g906</name>
</gene>
<keyword evidence="2" id="KW-1185">Reference proteome</keyword>
<dbReference type="EMBL" id="LSSN01000173">
    <property type="protein sequence ID" value="OMJ25418.1"/>
    <property type="molecule type" value="Genomic_DNA"/>
</dbReference>
<accession>A0A1R1YEQ2</accession>
<dbReference type="Proteomes" id="UP000187283">
    <property type="component" value="Unassembled WGS sequence"/>
</dbReference>
<proteinExistence type="predicted"/>
<protein>
    <submittedName>
        <fullName evidence="1">Uncharacterized protein</fullName>
    </submittedName>
</protein>
<reference evidence="1 2" key="1">
    <citation type="submission" date="2017-01" db="EMBL/GenBank/DDBJ databases">
        <authorList>
            <person name="Mah S.A."/>
            <person name="Swanson W.J."/>
            <person name="Moy G.W."/>
            <person name="Vacquier V.D."/>
        </authorList>
    </citation>
    <scope>NUCLEOTIDE SEQUENCE [LARGE SCALE GENOMIC DNA]</scope>
    <source>
        <strain evidence="1 2">GSMNP</strain>
    </source>
</reference>
<dbReference type="AlphaFoldDB" id="A0A1R1YEQ2"/>